<dbReference type="AlphaFoldDB" id="A0A1Y6LF31"/>
<dbReference type="PANTHER" id="PTHR38790:SF8">
    <property type="entry name" value="F-BOX DOMAIN-CONTAINING PROTEIN"/>
    <property type="match status" value="1"/>
</dbReference>
<dbReference type="EMBL" id="LT882677">
    <property type="protein sequence ID" value="SMY21101.1"/>
    <property type="molecule type" value="Genomic_DNA"/>
</dbReference>
<sequence>MAPTDKVTLFSLSKDIRLSIFEHLLVPGSFELGSPDECGRPRWTHIIRPEYAETPSDERHLCHSRIARGWHDEKARLIRLFGYNAKYLQYQLRSGRSRMPGIGPHDPRLHDLNVPMLSERGLRIVRRYATCAYGACDWRSSTTLTRNARAKFFAPLLICKTLYLELRTLVFSDNVFSFRAPKDLRRFLFRLSSWQRDELRRVQILHSNIVILFKSISNAREDMERRERLMGRTSLQRYSTAQTWI</sequence>
<proteinExistence type="predicted"/>
<protein>
    <submittedName>
        <fullName evidence="1">Uncharacterized protein</fullName>
    </submittedName>
</protein>
<dbReference type="PANTHER" id="PTHR38790">
    <property type="entry name" value="2EXR DOMAIN-CONTAINING PROTEIN-RELATED"/>
    <property type="match status" value="1"/>
</dbReference>
<reference evidence="1 2" key="1">
    <citation type="submission" date="2016-10" db="EMBL/GenBank/DDBJ databases">
        <authorList>
            <person name="Varghese N."/>
        </authorList>
    </citation>
    <scope>NUCLEOTIDE SEQUENCE [LARGE SCALE GENOMIC DNA]</scope>
</reference>
<evidence type="ECO:0000313" key="2">
    <source>
        <dbReference type="Proteomes" id="UP000215453"/>
    </source>
</evidence>
<name>A0A1Y6LF31_ZYMTR</name>
<organism evidence="1 2">
    <name type="scientific">Zymoseptoria tritici ST99CH_1A5</name>
    <dbReference type="NCBI Taxonomy" id="1276529"/>
    <lineage>
        <taxon>Eukaryota</taxon>
        <taxon>Fungi</taxon>
        <taxon>Dikarya</taxon>
        <taxon>Ascomycota</taxon>
        <taxon>Pezizomycotina</taxon>
        <taxon>Dothideomycetes</taxon>
        <taxon>Dothideomycetidae</taxon>
        <taxon>Mycosphaerellales</taxon>
        <taxon>Mycosphaerellaceae</taxon>
        <taxon>Zymoseptoria</taxon>
    </lineage>
</organism>
<dbReference type="Proteomes" id="UP000215453">
    <property type="component" value="Chromosome 2"/>
</dbReference>
<evidence type="ECO:0000313" key="1">
    <source>
        <dbReference type="EMBL" id="SMY21101.1"/>
    </source>
</evidence>
<accession>A0A1Y6LF31</accession>
<gene>
    <name evidence="1" type="ORF">ZT1A5_G2538</name>
</gene>